<dbReference type="WBParaSite" id="HNAJ_0000584001-mRNA-1">
    <property type="protein sequence ID" value="HNAJ_0000584001-mRNA-1"/>
    <property type="gene ID" value="HNAJ_0000584001"/>
</dbReference>
<feature type="active site" evidence="1">
    <location>
        <position position="224"/>
    </location>
</feature>
<dbReference type="STRING" id="102285.A0A0R3TFJ9"/>
<name>A0A0R3TFJ9_RODNA</name>
<evidence type="ECO:0000313" key="4">
    <source>
        <dbReference type="EMBL" id="VDO01696.1"/>
    </source>
</evidence>
<keyword evidence="1" id="KW-0479">Metal-binding</keyword>
<feature type="binding site" evidence="1">
    <location>
        <position position="227"/>
    </location>
    <ligand>
        <name>Zn(2+)</name>
        <dbReference type="ChEBI" id="CHEBI:29105"/>
        <note>catalytic</note>
    </ligand>
</feature>
<dbReference type="PANTHER" id="PTHR13723">
    <property type="entry name" value="ADAMTS A DISINTEGRIN AND METALLOPROTEASE WITH THROMBOSPONDIN MOTIFS PROTEASE"/>
    <property type="match status" value="1"/>
</dbReference>
<dbReference type="GO" id="GO:0006508">
    <property type="term" value="P:proteolysis"/>
    <property type="evidence" value="ECO:0007669"/>
    <property type="project" value="InterPro"/>
</dbReference>
<feature type="region of interest" description="Disordered" evidence="2">
    <location>
        <begin position="1"/>
        <end position="23"/>
    </location>
</feature>
<reference evidence="6" key="1">
    <citation type="submission" date="2017-02" db="UniProtKB">
        <authorList>
            <consortium name="WormBaseParasite"/>
        </authorList>
    </citation>
    <scope>IDENTIFICATION</scope>
</reference>
<feature type="binding site" evidence="1">
    <location>
        <position position="233"/>
    </location>
    <ligand>
        <name>Zn(2+)</name>
        <dbReference type="ChEBI" id="CHEBI:29105"/>
        <note>catalytic</note>
    </ligand>
</feature>
<dbReference type="SUPFAM" id="SSF55486">
    <property type="entry name" value="Metalloproteases ('zincins'), catalytic domain"/>
    <property type="match status" value="1"/>
</dbReference>
<dbReference type="Proteomes" id="UP000278807">
    <property type="component" value="Unassembled WGS sequence"/>
</dbReference>
<organism evidence="6">
    <name type="scientific">Rodentolepis nana</name>
    <name type="common">Dwarf tapeworm</name>
    <name type="synonym">Hymenolepis nana</name>
    <dbReference type="NCBI Taxonomy" id="102285"/>
    <lineage>
        <taxon>Eukaryota</taxon>
        <taxon>Metazoa</taxon>
        <taxon>Spiralia</taxon>
        <taxon>Lophotrochozoa</taxon>
        <taxon>Platyhelminthes</taxon>
        <taxon>Cestoda</taxon>
        <taxon>Eucestoda</taxon>
        <taxon>Cyclophyllidea</taxon>
        <taxon>Hymenolepididae</taxon>
        <taxon>Rodentolepis</taxon>
    </lineage>
</organism>
<evidence type="ECO:0000256" key="1">
    <source>
        <dbReference type="PROSITE-ProRule" id="PRU00276"/>
    </source>
</evidence>
<dbReference type="GO" id="GO:0046872">
    <property type="term" value="F:metal ion binding"/>
    <property type="evidence" value="ECO:0007669"/>
    <property type="project" value="UniProtKB-KW"/>
</dbReference>
<dbReference type="InterPro" id="IPR050439">
    <property type="entry name" value="ADAMTS_ADAMTS-like"/>
</dbReference>
<keyword evidence="1" id="KW-0862">Zinc</keyword>
<feature type="domain" description="Peptidase M12B" evidence="3">
    <location>
        <begin position="83"/>
        <end position="300"/>
    </location>
</feature>
<dbReference type="InterPro" id="IPR001590">
    <property type="entry name" value="Peptidase_M12B"/>
</dbReference>
<protein>
    <submittedName>
        <fullName evidence="6">Peptidase M12B domain-containing protein</fullName>
    </submittedName>
</protein>
<dbReference type="OrthoDB" id="10035764at2759"/>
<comment type="caution">
    <text evidence="1">Lacks conserved residue(s) required for the propagation of feature annotation.</text>
</comment>
<dbReference type="EMBL" id="UZAE01005521">
    <property type="protein sequence ID" value="VDO01696.1"/>
    <property type="molecule type" value="Genomic_DNA"/>
</dbReference>
<feature type="binding site" evidence="1">
    <location>
        <position position="223"/>
    </location>
    <ligand>
        <name>Zn(2+)</name>
        <dbReference type="ChEBI" id="CHEBI:29105"/>
        <note>catalytic</note>
    </ligand>
</feature>
<sequence>MNALPDTSEMPQRLLRRPREIRPSPMALSKRNTVVMHREWKMEEEPYSGSEYYSSGRDGDQLVINMTAGGSVPTISFTTVEENTIELLVVVTRKMHLILNDRLNEYLLATIGSVAQNFKHSSLKSAIKISIVDIILLDSNFALREGLDDWSNKNHEEVMGKFCHWVNRIRRPTMNWDSAILLNVGNFKTMALGVAHYQAMCSLESSCLVVVDRGFGTADIIAHEIGHQLGAKHDFEVGSECGFEEQPSRKRTMQKLSRRTQEKYDTTIQRDTVMSGILYFELYPFRWSACSRQNIQFFLS</sequence>
<dbReference type="Pfam" id="PF13688">
    <property type="entry name" value="Reprolysin_5"/>
    <property type="match status" value="1"/>
</dbReference>
<evidence type="ECO:0000256" key="2">
    <source>
        <dbReference type="SAM" id="MobiDB-lite"/>
    </source>
</evidence>
<evidence type="ECO:0000313" key="6">
    <source>
        <dbReference type="WBParaSite" id="HNAJ_0000584001-mRNA-1"/>
    </source>
</evidence>
<dbReference type="Gene3D" id="3.40.390.10">
    <property type="entry name" value="Collagenase (Catalytic Domain)"/>
    <property type="match status" value="1"/>
</dbReference>
<evidence type="ECO:0000259" key="3">
    <source>
        <dbReference type="PROSITE" id="PS50215"/>
    </source>
</evidence>
<dbReference type="PROSITE" id="PS50215">
    <property type="entry name" value="ADAM_MEPRO"/>
    <property type="match status" value="1"/>
</dbReference>
<dbReference type="GO" id="GO:0004222">
    <property type="term" value="F:metalloendopeptidase activity"/>
    <property type="evidence" value="ECO:0007669"/>
    <property type="project" value="InterPro"/>
</dbReference>
<dbReference type="AlphaFoldDB" id="A0A0R3TFJ9"/>
<gene>
    <name evidence="4" type="ORF">HNAJ_LOCUS5836</name>
</gene>
<dbReference type="InterPro" id="IPR024079">
    <property type="entry name" value="MetalloPept_cat_dom_sf"/>
</dbReference>
<keyword evidence="5" id="KW-1185">Reference proteome</keyword>
<evidence type="ECO:0000313" key="5">
    <source>
        <dbReference type="Proteomes" id="UP000278807"/>
    </source>
</evidence>
<accession>A0A0R3TFJ9</accession>
<reference evidence="4 5" key="2">
    <citation type="submission" date="2018-11" db="EMBL/GenBank/DDBJ databases">
        <authorList>
            <consortium name="Pathogen Informatics"/>
        </authorList>
    </citation>
    <scope>NUCLEOTIDE SEQUENCE [LARGE SCALE GENOMIC DNA]</scope>
</reference>
<proteinExistence type="predicted"/>